<dbReference type="EMBL" id="KZ819637">
    <property type="protein sequence ID" value="PWN89206.1"/>
    <property type="molecule type" value="Genomic_DNA"/>
</dbReference>
<sequence>MRAFSSSSCDETDDTPPTRAPPLEGPHNVVEEYGLTHLVKKPSNSALKSRGTTDELIWDEPSSARSLLSRGLSDSNSRFNRSDHSVQAPTSVGTSPYYSPSTPVSPASAYFGESSTSTSTSATTAGAPAPVHKHSPSLPTDLGTFSRDSTFAQGSNLEPRVWGSRVHHTAVSPATHATKDGSTISDRRIKHSRRPPTAESQSSEEQHVTSAGKPNSTSGKAARSFTDLTMPLNAAARGTQQRPVEQMDSRQQSSTSLATSSTASTSACGSSSSSSNYSSGPLSTARPSATNSPFQPLPPVASASTPTSTTFPRTSSSPPAPKKKSTMKAFLSGIRQNVSK</sequence>
<feature type="compositionally biased region" description="Low complexity" evidence="1">
    <location>
        <begin position="63"/>
        <end position="78"/>
    </location>
</feature>
<dbReference type="GeneID" id="37039934"/>
<dbReference type="RefSeq" id="XP_025376404.1">
    <property type="nucleotide sequence ID" value="XM_025518018.1"/>
</dbReference>
<feature type="compositionally biased region" description="Low complexity" evidence="1">
    <location>
        <begin position="300"/>
        <end position="317"/>
    </location>
</feature>
<name>A0A316YJF5_9BASI</name>
<reference evidence="2 3" key="1">
    <citation type="journal article" date="2018" name="Mol. Biol. Evol.">
        <title>Broad Genomic Sampling Reveals a Smut Pathogenic Ancestry of the Fungal Clade Ustilaginomycotina.</title>
        <authorList>
            <person name="Kijpornyongpan T."/>
            <person name="Mondo S.J."/>
            <person name="Barry K."/>
            <person name="Sandor L."/>
            <person name="Lee J."/>
            <person name="Lipzen A."/>
            <person name="Pangilinan J."/>
            <person name="LaButti K."/>
            <person name="Hainaut M."/>
            <person name="Henrissat B."/>
            <person name="Grigoriev I.V."/>
            <person name="Spatafora J.W."/>
            <person name="Aime M.C."/>
        </authorList>
    </citation>
    <scope>NUCLEOTIDE SEQUENCE [LARGE SCALE GENOMIC DNA]</scope>
    <source>
        <strain evidence="2 3">MCA 4198</strain>
    </source>
</reference>
<feature type="compositionally biased region" description="Polar residues" evidence="1">
    <location>
        <begin position="285"/>
        <end position="294"/>
    </location>
</feature>
<feature type="compositionally biased region" description="Polar residues" evidence="1">
    <location>
        <begin position="198"/>
        <end position="219"/>
    </location>
</feature>
<dbReference type="Proteomes" id="UP000245768">
    <property type="component" value="Unassembled WGS sequence"/>
</dbReference>
<feature type="compositionally biased region" description="Low complexity" evidence="1">
    <location>
        <begin position="89"/>
        <end position="125"/>
    </location>
</feature>
<organism evidence="2 3">
    <name type="scientific">Acaromyces ingoldii</name>
    <dbReference type="NCBI Taxonomy" id="215250"/>
    <lineage>
        <taxon>Eukaryota</taxon>
        <taxon>Fungi</taxon>
        <taxon>Dikarya</taxon>
        <taxon>Basidiomycota</taxon>
        <taxon>Ustilaginomycotina</taxon>
        <taxon>Exobasidiomycetes</taxon>
        <taxon>Exobasidiales</taxon>
        <taxon>Cryptobasidiaceae</taxon>
        <taxon>Acaromyces</taxon>
    </lineage>
</organism>
<dbReference type="InParanoid" id="A0A316YJF5"/>
<accession>A0A316YJF5</accession>
<proteinExistence type="predicted"/>
<feature type="compositionally biased region" description="Low complexity" evidence="1">
    <location>
        <begin position="253"/>
        <end position="284"/>
    </location>
</feature>
<feature type="compositionally biased region" description="Polar residues" evidence="1">
    <location>
        <begin position="146"/>
        <end position="156"/>
    </location>
</feature>
<keyword evidence="3" id="KW-1185">Reference proteome</keyword>
<dbReference type="AlphaFoldDB" id="A0A316YJF5"/>
<feature type="region of interest" description="Disordered" evidence="1">
    <location>
        <begin position="40"/>
        <end position="340"/>
    </location>
</feature>
<evidence type="ECO:0000313" key="2">
    <source>
        <dbReference type="EMBL" id="PWN89206.1"/>
    </source>
</evidence>
<feature type="region of interest" description="Disordered" evidence="1">
    <location>
        <begin position="1"/>
        <end position="28"/>
    </location>
</feature>
<gene>
    <name evidence="2" type="ORF">FA10DRAFT_138147</name>
</gene>
<evidence type="ECO:0000256" key="1">
    <source>
        <dbReference type="SAM" id="MobiDB-lite"/>
    </source>
</evidence>
<evidence type="ECO:0000313" key="3">
    <source>
        <dbReference type="Proteomes" id="UP000245768"/>
    </source>
</evidence>
<protein>
    <submittedName>
        <fullName evidence="2">Uncharacterized protein</fullName>
    </submittedName>
</protein>